<dbReference type="InterPro" id="IPR003591">
    <property type="entry name" value="Leu-rich_rpt_typical-subtyp"/>
</dbReference>
<dbReference type="PROSITE" id="PS51450">
    <property type="entry name" value="LRR"/>
    <property type="match status" value="2"/>
</dbReference>
<proteinExistence type="predicted"/>
<dbReference type="InterPro" id="IPR000719">
    <property type="entry name" value="Prot_kinase_dom"/>
</dbReference>
<dbReference type="Gene3D" id="1.10.510.10">
    <property type="entry name" value="Transferase(Phosphotransferase) domain 1"/>
    <property type="match status" value="1"/>
</dbReference>
<organism evidence="4 5">
    <name type="scientific">Blepharisma stoltei</name>
    <dbReference type="NCBI Taxonomy" id="1481888"/>
    <lineage>
        <taxon>Eukaryota</taxon>
        <taxon>Sar</taxon>
        <taxon>Alveolata</taxon>
        <taxon>Ciliophora</taxon>
        <taxon>Postciliodesmatophora</taxon>
        <taxon>Heterotrichea</taxon>
        <taxon>Heterotrichida</taxon>
        <taxon>Blepharismidae</taxon>
        <taxon>Blepharisma</taxon>
    </lineage>
</organism>
<keyword evidence="2" id="KW-0677">Repeat</keyword>
<dbReference type="PANTHER" id="PTHR44329:SF289">
    <property type="entry name" value="SERINE_THREONINE-PROTEIN KINASE VIK"/>
    <property type="match status" value="1"/>
</dbReference>
<dbReference type="SMART" id="SM00369">
    <property type="entry name" value="LRR_TYP"/>
    <property type="match status" value="2"/>
</dbReference>
<dbReference type="InterPro" id="IPR051681">
    <property type="entry name" value="Ser/Thr_Kinases-Pseudokinases"/>
</dbReference>
<dbReference type="CDD" id="cd13999">
    <property type="entry name" value="STKc_MAP3K-like"/>
    <property type="match status" value="1"/>
</dbReference>
<dbReference type="EMBL" id="CAJZBQ010000036">
    <property type="protein sequence ID" value="CAG9324739.1"/>
    <property type="molecule type" value="Genomic_DNA"/>
</dbReference>
<feature type="domain" description="Protein kinase" evidence="3">
    <location>
        <begin position="174"/>
        <end position="424"/>
    </location>
</feature>
<evidence type="ECO:0000256" key="1">
    <source>
        <dbReference type="ARBA" id="ARBA00022614"/>
    </source>
</evidence>
<keyword evidence="1" id="KW-0433">Leucine-rich repeat</keyword>
<protein>
    <recommendedName>
        <fullName evidence="3">Protein kinase domain-containing protein</fullName>
    </recommendedName>
</protein>
<dbReference type="InterPro" id="IPR011009">
    <property type="entry name" value="Kinase-like_dom_sf"/>
</dbReference>
<evidence type="ECO:0000256" key="2">
    <source>
        <dbReference type="ARBA" id="ARBA00022737"/>
    </source>
</evidence>
<sequence length="424" mass="48007">MDDISLKIRRARRGNLVVLDLSNSGLTSWPSDLLKMKQIEDLNLSNNSLTNIPENISDLSALKNLNISNNLIASIPVQILELPSLQYFNLDGNPISLGNLSPGNIANSLSTYFADVKPDIQQQSFTPQFEDFTSSKINEFAKKLEEEKKQVEILKGALVKNAFQGVTEVEFNELELGEVISQGGFSVLHRGIWRGTQVAVKVIVDPIITPELRNEFENEVAMLNYLRHPHTVLLMSACNKPPKLAVVTEFYEGGTLFDLLHRSRENVDNDLKLAFARQIAQTFHFYHLGGVVHRDLKSLNVLLDRDFNIRICDFGLARFKNELNKGTMQFSGTPTYMAPELFKKQAYDEKVDVFAFGTLIWEIYAREIPYDGLDPGDIKEKILRGEIKLENRPNIPRKFLNLIDQCRSPNPGSRPSFQEIIAEL</sequence>
<dbReference type="InterPro" id="IPR001245">
    <property type="entry name" value="Ser-Thr/Tyr_kinase_cat_dom"/>
</dbReference>
<name>A0AAU9JJQ6_9CILI</name>
<dbReference type="Proteomes" id="UP001162131">
    <property type="component" value="Unassembled WGS sequence"/>
</dbReference>
<evidence type="ECO:0000259" key="3">
    <source>
        <dbReference type="PROSITE" id="PS50011"/>
    </source>
</evidence>
<evidence type="ECO:0000313" key="4">
    <source>
        <dbReference type="EMBL" id="CAG9324739.1"/>
    </source>
</evidence>
<dbReference type="InterPro" id="IPR008271">
    <property type="entry name" value="Ser/Thr_kinase_AS"/>
</dbReference>
<dbReference type="PROSITE" id="PS00108">
    <property type="entry name" value="PROTEIN_KINASE_ST"/>
    <property type="match status" value="1"/>
</dbReference>
<dbReference type="GO" id="GO:0004674">
    <property type="term" value="F:protein serine/threonine kinase activity"/>
    <property type="evidence" value="ECO:0007669"/>
    <property type="project" value="TreeGrafter"/>
</dbReference>
<dbReference type="InterPro" id="IPR032675">
    <property type="entry name" value="LRR_dom_sf"/>
</dbReference>
<dbReference type="SMART" id="SM00220">
    <property type="entry name" value="S_TKc"/>
    <property type="match status" value="1"/>
</dbReference>
<dbReference type="SUPFAM" id="SSF56112">
    <property type="entry name" value="Protein kinase-like (PK-like)"/>
    <property type="match status" value="1"/>
</dbReference>
<dbReference type="Pfam" id="PF07714">
    <property type="entry name" value="PK_Tyr_Ser-Thr"/>
    <property type="match status" value="1"/>
</dbReference>
<dbReference type="InterPro" id="IPR001611">
    <property type="entry name" value="Leu-rich_rpt"/>
</dbReference>
<dbReference type="Gene3D" id="3.80.10.10">
    <property type="entry name" value="Ribonuclease Inhibitor"/>
    <property type="match status" value="1"/>
</dbReference>
<comment type="caution">
    <text evidence="4">The sequence shown here is derived from an EMBL/GenBank/DDBJ whole genome shotgun (WGS) entry which is preliminary data.</text>
</comment>
<dbReference type="PANTHER" id="PTHR44329">
    <property type="entry name" value="SERINE/THREONINE-PROTEIN KINASE TNNI3K-RELATED"/>
    <property type="match status" value="1"/>
</dbReference>
<dbReference type="GO" id="GO:0005524">
    <property type="term" value="F:ATP binding"/>
    <property type="evidence" value="ECO:0007669"/>
    <property type="project" value="InterPro"/>
</dbReference>
<dbReference type="Gene3D" id="3.30.200.20">
    <property type="entry name" value="Phosphorylase Kinase, domain 1"/>
    <property type="match status" value="1"/>
</dbReference>
<keyword evidence="5" id="KW-1185">Reference proteome</keyword>
<dbReference type="AlphaFoldDB" id="A0AAU9JJQ6"/>
<accession>A0AAU9JJQ6</accession>
<dbReference type="Pfam" id="PF13855">
    <property type="entry name" value="LRR_8"/>
    <property type="match status" value="1"/>
</dbReference>
<reference evidence="4" key="1">
    <citation type="submission" date="2021-09" db="EMBL/GenBank/DDBJ databases">
        <authorList>
            <consortium name="AG Swart"/>
            <person name="Singh M."/>
            <person name="Singh A."/>
            <person name="Seah K."/>
            <person name="Emmerich C."/>
        </authorList>
    </citation>
    <scope>NUCLEOTIDE SEQUENCE</scope>
    <source>
        <strain evidence="4">ATCC30299</strain>
    </source>
</reference>
<gene>
    <name evidence="4" type="ORF">BSTOLATCC_MIC36519</name>
</gene>
<evidence type="ECO:0000313" key="5">
    <source>
        <dbReference type="Proteomes" id="UP001162131"/>
    </source>
</evidence>
<dbReference type="SUPFAM" id="SSF52058">
    <property type="entry name" value="L domain-like"/>
    <property type="match status" value="1"/>
</dbReference>
<dbReference type="PROSITE" id="PS50011">
    <property type="entry name" value="PROTEIN_KINASE_DOM"/>
    <property type="match status" value="1"/>
</dbReference>